<gene>
    <name evidence="1" type="ORF">D6D20_00182</name>
</gene>
<accession>A0A4S8ZPL2</accession>
<evidence type="ECO:0000313" key="2">
    <source>
        <dbReference type="Proteomes" id="UP000310421"/>
    </source>
</evidence>
<dbReference type="AlphaFoldDB" id="A0A4S8ZPL2"/>
<comment type="caution">
    <text evidence="1">The sequence shown here is derived from an EMBL/GenBank/DDBJ whole genome shotgun (WGS) entry which is preliminary data.</text>
</comment>
<dbReference type="Proteomes" id="UP000310421">
    <property type="component" value="Unassembled WGS sequence"/>
</dbReference>
<evidence type="ECO:0000313" key="1">
    <source>
        <dbReference type="EMBL" id="THW68095.1"/>
    </source>
</evidence>
<dbReference type="EMBL" id="QZAN01000001">
    <property type="protein sequence ID" value="THW68095.1"/>
    <property type="molecule type" value="Genomic_DNA"/>
</dbReference>
<organism evidence="1 2">
    <name type="scientific">Aureobasidium pullulans</name>
    <name type="common">Black yeast</name>
    <name type="synonym">Pullularia pullulans</name>
    <dbReference type="NCBI Taxonomy" id="5580"/>
    <lineage>
        <taxon>Eukaryota</taxon>
        <taxon>Fungi</taxon>
        <taxon>Dikarya</taxon>
        <taxon>Ascomycota</taxon>
        <taxon>Pezizomycotina</taxon>
        <taxon>Dothideomycetes</taxon>
        <taxon>Dothideomycetidae</taxon>
        <taxon>Dothideales</taxon>
        <taxon>Saccotheciaceae</taxon>
        <taxon>Aureobasidium</taxon>
    </lineage>
</organism>
<protein>
    <submittedName>
        <fullName evidence="1">Uncharacterized protein</fullName>
    </submittedName>
</protein>
<proteinExistence type="predicted"/>
<sequence>MIEDHHGYRSINRGALQLSLGKFVVYTSELLLRHEVVFTLGSNPSDLCRYKRILACVDKWRSILAICGFHHSGYIGVSRPYPYYCETRTLKKFQLHSTFLALHKLAASPGSGQVSLNLTFAHLFDDFFSEIEVSYVLGNSELSRIEFASRLEELDRGFKEEAIAYDEFGIWNLENLDNVDYNMLTTKDLIVIRDQKWEEILIDAQTRGGEMIDTLEELENEIISRSSSGETEHEMVYSANPVQGLFQISKRLSPGRVVMEAEYTSSVEFELFSYPIGPGQETRKIVHEAINEADRIFEKKIMQDPEYGIMVPLYPEEEGPLKFQQYRRNAERASSLESIRSYTDYISDLLEDLTSKLRMDLSERIASMPPEIRRNIWAYLAATVEAEYMDPDEGLGEYLAKFIDSPAMAYLNKYRPDVSHDYLKHVLSARHIMTASSDYGNEYLEQLFRDHEVLFHVRFWQNTFEDLRPVMAALIAWKMYWESRGQIDAMPLTGFIIIDVDTQFDECGEDELQVFRCATKELCQVMTEFPQGLFLGISYVLSDEFSKVYYRLADHGQMRVDGDKAIQALDRQFKAKVAADKDHGLLDIVFDQDEGDDQFQRKRRDDAWAETIESLKGYTELICGEVEKFQAAKRVSSNKKD</sequence>
<reference evidence="1 2" key="1">
    <citation type="submission" date="2018-10" db="EMBL/GenBank/DDBJ databases">
        <title>Fifty Aureobasidium pullulans genomes reveal a recombining polyextremotolerant generalist.</title>
        <authorList>
            <person name="Gostincar C."/>
            <person name="Turk M."/>
            <person name="Zajc J."/>
            <person name="Gunde-Cimerman N."/>
        </authorList>
    </citation>
    <scope>NUCLEOTIDE SEQUENCE [LARGE SCALE GENOMIC DNA]</scope>
    <source>
        <strain evidence="1 2">EXF-10751</strain>
    </source>
</reference>
<name>A0A4S8ZPL2_AURPU</name>